<evidence type="ECO:0000313" key="1">
    <source>
        <dbReference type="EMBL" id="QQP54288.1"/>
    </source>
</evidence>
<gene>
    <name evidence="1" type="ORF">FKW44_007074</name>
</gene>
<dbReference type="AlphaFoldDB" id="A0A7T8QTB6"/>
<sequence length="71" mass="8316">MFFHEVRMGAYWAYTHRSSIGDVLVGEVERGHCRLCTERRTPHPAMEFAIEELKAQGSHLKKEFYSNEESE</sequence>
<dbReference type="EMBL" id="CP045893">
    <property type="protein sequence ID" value="QQP54288.1"/>
    <property type="molecule type" value="Genomic_DNA"/>
</dbReference>
<proteinExistence type="predicted"/>
<reference evidence="2" key="1">
    <citation type="submission" date="2021-01" db="EMBL/GenBank/DDBJ databases">
        <title>Caligus Genome Assembly.</title>
        <authorList>
            <person name="Gallardo-Escarate C."/>
        </authorList>
    </citation>
    <scope>NUCLEOTIDE SEQUENCE [LARGE SCALE GENOMIC DNA]</scope>
</reference>
<name>A0A7T8QTB6_CALRO</name>
<organism evidence="1 2">
    <name type="scientific">Caligus rogercresseyi</name>
    <name type="common">Sea louse</name>
    <dbReference type="NCBI Taxonomy" id="217165"/>
    <lineage>
        <taxon>Eukaryota</taxon>
        <taxon>Metazoa</taxon>
        <taxon>Ecdysozoa</taxon>
        <taxon>Arthropoda</taxon>
        <taxon>Crustacea</taxon>
        <taxon>Multicrustacea</taxon>
        <taxon>Hexanauplia</taxon>
        <taxon>Copepoda</taxon>
        <taxon>Siphonostomatoida</taxon>
        <taxon>Caligidae</taxon>
        <taxon>Caligus</taxon>
    </lineage>
</organism>
<dbReference type="Proteomes" id="UP000595437">
    <property type="component" value="Chromosome 4"/>
</dbReference>
<protein>
    <submittedName>
        <fullName evidence="1">MAP3K12-binding inhibitory protein 1</fullName>
    </submittedName>
</protein>
<keyword evidence="2" id="KW-1185">Reference proteome</keyword>
<evidence type="ECO:0000313" key="2">
    <source>
        <dbReference type="Proteomes" id="UP000595437"/>
    </source>
</evidence>
<accession>A0A7T8QTB6</accession>